<evidence type="ECO:0000313" key="2">
    <source>
        <dbReference type="Proteomes" id="UP000808349"/>
    </source>
</evidence>
<dbReference type="AlphaFoldDB" id="A0A9D7XF79"/>
<comment type="caution">
    <text evidence="1">The sequence shown here is derived from an EMBL/GenBank/DDBJ whole genome shotgun (WGS) entry which is preliminary data.</text>
</comment>
<dbReference type="EMBL" id="JADKFW010000010">
    <property type="protein sequence ID" value="MBK9718376.1"/>
    <property type="molecule type" value="Genomic_DNA"/>
</dbReference>
<dbReference type="Pfam" id="PF14114">
    <property type="entry name" value="DUF4286"/>
    <property type="match status" value="1"/>
</dbReference>
<gene>
    <name evidence="1" type="ORF">IPO85_12880</name>
</gene>
<evidence type="ECO:0000313" key="1">
    <source>
        <dbReference type="EMBL" id="MBK9718376.1"/>
    </source>
</evidence>
<organism evidence="1 2">
    <name type="scientific">Candidatus Defluviibacterium haderslevense</name>
    <dbReference type="NCBI Taxonomy" id="2981993"/>
    <lineage>
        <taxon>Bacteria</taxon>
        <taxon>Pseudomonadati</taxon>
        <taxon>Bacteroidota</taxon>
        <taxon>Saprospiria</taxon>
        <taxon>Saprospirales</taxon>
        <taxon>Saprospiraceae</taxon>
        <taxon>Candidatus Defluviibacterium</taxon>
    </lineage>
</organism>
<sequence>MMLVYNVTVKVDHQIADEWLEWMRTIHIPNVLATGAFNKCRLSKLDMKEDDGVTYVFQYDCFSEDDLNRYMIHDAPALQKEVIDKYATRFVAFRTILNVVEEIYRHDQQS</sequence>
<reference evidence="1 2" key="1">
    <citation type="submission" date="2020-10" db="EMBL/GenBank/DDBJ databases">
        <title>Connecting structure to function with the recovery of over 1000 high-quality activated sludge metagenome-assembled genomes encoding full-length rRNA genes using long-read sequencing.</title>
        <authorList>
            <person name="Singleton C.M."/>
            <person name="Petriglieri F."/>
            <person name="Kristensen J.M."/>
            <person name="Kirkegaard R.H."/>
            <person name="Michaelsen T.Y."/>
            <person name="Andersen M.H."/>
            <person name="Karst S.M."/>
            <person name="Dueholm M.S."/>
            <person name="Nielsen P.H."/>
            <person name="Albertsen M."/>
        </authorList>
    </citation>
    <scope>NUCLEOTIDE SEQUENCE [LARGE SCALE GENOMIC DNA]</scope>
    <source>
        <strain evidence="1">Ribe_18-Q3-R11-54_BAT3C.373</strain>
    </source>
</reference>
<protein>
    <submittedName>
        <fullName evidence="1">DUF4286 family protein</fullName>
    </submittedName>
</protein>
<accession>A0A9D7XF79</accession>
<proteinExistence type="predicted"/>
<dbReference type="Proteomes" id="UP000808349">
    <property type="component" value="Unassembled WGS sequence"/>
</dbReference>
<dbReference type="InterPro" id="IPR025563">
    <property type="entry name" value="DUF4286"/>
</dbReference>
<name>A0A9D7XF79_9BACT</name>